<gene>
    <name evidence="1" type="ORF">METZ01_LOCUS365834</name>
</gene>
<protein>
    <submittedName>
        <fullName evidence="1">Uncharacterized protein</fullName>
    </submittedName>
</protein>
<dbReference type="InterPro" id="IPR024083">
    <property type="entry name" value="Fumarase/histidase_N"/>
</dbReference>
<dbReference type="Gene3D" id="1.10.275.10">
    <property type="entry name" value="Fumarase/aspartase (N-terminal domain)"/>
    <property type="match status" value="1"/>
</dbReference>
<feature type="non-terminal residue" evidence="1">
    <location>
        <position position="35"/>
    </location>
</feature>
<reference evidence="1" key="1">
    <citation type="submission" date="2018-05" db="EMBL/GenBank/DDBJ databases">
        <authorList>
            <person name="Lanie J.A."/>
            <person name="Ng W.-L."/>
            <person name="Kazmierczak K.M."/>
            <person name="Andrzejewski T.M."/>
            <person name="Davidsen T.M."/>
            <person name="Wayne K.J."/>
            <person name="Tettelin H."/>
            <person name="Glass J.I."/>
            <person name="Rusch D."/>
            <person name="Podicherti R."/>
            <person name="Tsui H.-C.T."/>
            <person name="Winkler M.E."/>
        </authorList>
    </citation>
    <scope>NUCLEOTIDE SEQUENCE</scope>
</reference>
<sequence>MATLWHGRFEGGPGEALQALNDSLPFDRRMYREDV</sequence>
<accession>A0A382SSQ2</accession>
<dbReference type="AlphaFoldDB" id="A0A382SSQ2"/>
<dbReference type="EMBL" id="UINC01131339">
    <property type="protein sequence ID" value="SVD12980.1"/>
    <property type="molecule type" value="Genomic_DNA"/>
</dbReference>
<evidence type="ECO:0000313" key="1">
    <source>
        <dbReference type="EMBL" id="SVD12980.1"/>
    </source>
</evidence>
<proteinExistence type="predicted"/>
<organism evidence="1">
    <name type="scientific">marine metagenome</name>
    <dbReference type="NCBI Taxonomy" id="408172"/>
    <lineage>
        <taxon>unclassified sequences</taxon>
        <taxon>metagenomes</taxon>
        <taxon>ecological metagenomes</taxon>
    </lineage>
</organism>
<name>A0A382SSQ2_9ZZZZ</name>